<organism evidence="8 9">
    <name type="scientific">Candidatus Tagabacteria bacterium CG03_land_8_20_14_0_80_41_22</name>
    <dbReference type="NCBI Taxonomy" id="1975020"/>
    <lineage>
        <taxon>Bacteria</taxon>
        <taxon>Candidatus Tagaibacteriota</taxon>
    </lineage>
</organism>
<evidence type="ECO:0000256" key="1">
    <source>
        <dbReference type="ARBA" id="ARBA00008226"/>
    </source>
</evidence>
<keyword evidence="5" id="KW-0648">Protein biosynthesis</keyword>
<evidence type="ECO:0000313" key="8">
    <source>
        <dbReference type="EMBL" id="PIU99394.1"/>
    </source>
</evidence>
<comment type="caution">
    <text evidence="8">The sequence shown here is derived from an EMBL/GenBank/DDBJ whole genome shotgun (WGS) entry which is preliminary data.</text>
</comment>
<evidence type="ECO:0000256" key="4">
    <source>
        <dbReference type="ARBA" id="ARBA00047639"/>
    </source>
</evidence>
<keyword evidence="2 5" id="KW-0547">Nucleotide-binding</keyword>
<dbReference type="GO" id="GO:0005524">
    <property type="term" value="F:ATP binding"/>
    <property type="evidence" value="ECO:0007669"/>
    <property type="project" value="UniProtKB-UniRule"/>
</dbReference>
<dbReference type="EC" id="6.1.1.21" evidence="5"/>
<dbReference type="GO" id="GO:0006427">
    <property type="term" value="P:histidyl-tRNA aminoacylation"/>
    <property type="evidence" value="ECO:0007669"/>
    <property type="project" value="UniProtKB-UniRule"/>
</dbReference>
<dbReference type="AlphaFoldDB" id="A0A2M7B8F6"/>
<keyword evidence="3 5" id="KW-0030">Aminoacyl-tRNA synthetase</keyword>
<protein>
    <recommendedName>
        <fullName evidence="5">Histidine--tRNA ligase</fullName>
        <ecNumber evidence="5">6.1.1.21</ecNumber>
    </recommendedName>
    <alternativeName>
        <fullName evidence="5">Histidyl-tRNA synthetase</fullName>
        <shortName evidence="5">HisRS</shortName>
    </alternativeName>
</protein>
<feature type="binding site" evidence="6">
    <location>
        <begin position="88"/>
        <end position="90"/>
    </location>
    <ligand>
        <name>L-histidine</name>
        <dbReference type="ChEBI" id="CHEBI:57595"/>
    </ligand>
</feature>
<dbReference type="InterPro" id="IPR015807">
    <property type="entry name" value="His-tRNA-ligase"/>
</dbReference>
<comment type="catalytic activity">
    <reaction evidence="4 5">
        <text>tRNA(His) + L-histidine + ATP = L-histidyl-tRNA(His) + AMP + diphosphate + H(+)</text>
        <dbReference type="Rhea" id="RHEA:17313"/>
        <dbReference type="Rhea" id="RHEA-COMP:9665"/>
        <dbReference type="Rhea" id="RHEA-COMP:9689"/>
        <dbReference type="ChEBI" id="CHEBI:15378"/>
        <dbReference type="ChEBI" id="CHEBI:30616"/>
        <dbReference type="ChEBI" id="CHEBI:33019"/>
        <dbReference type="ChEBI" id="CHEBI:57595"/>
        <dbReference type="ChEBI" id="CHEBI:78442"/>
        <dbReference type="ChEBI" id="CHEBI:78527"/>
        <dbReference type="ChEBI" id="CHEBI:456215"/>
        <dbReference type="EC" id="6.1.1.21"/>
    </reaction>
</comment>
<dbReference type="EMBL" id="PEVG01000033">
    <property type="protein sequence ID" value="PIU99394.1"/>
    <property type="molecule type" value="Genomic_DNA"/>
</dbReference>
<dbReference type="SUPFAM" id="SSF52954">
    <property type="entry name" value="Class II aaRS ABD-related"/>
    <property type="match status" value="1"/>
</dbReference>
<name>A0A2M7B8F6_9BACT</name>
<gene>
    <name evidence="5" type="primary">hisS</name>
    <name evidence="8" type="ORF">COS58_02585</name>
</gene>
<comment type="similarity">
    <text evidence="1 5">Belongs to the class-II aminoacyl-tRNA synthetase family.</text>
</comment>
<feature type="binding site" evidence="6">
    <location>
        <position position="264"/>
    </location>
    <ligand>
        <name>L-histidine</name>
        <dbReference type="ChEBI" id="CHEBI:57595"/>
    </ligand>
</feature>
<feature type="binding site" evidence="6">
    <location>
        <position position="137"/>
    </location>
    <ligand>
        <name>L-histidine</name>
        <dbReference type="ChEBI" id="CHEBI:57595"/>
    </ligand>
</feature>
<reference evidence="9" key="1">
    <citation type="submission" date="2017-09" db="EMBL/GenBank/DDBJ databases">
        <title>Depth-based differentiation of microbial function through sediment-hosted aquifers and enrichment of novel symbionts in the deep terrestrial subsurface.</title>
        <authorList>
            <person name="Probst A.J."/>
            <person name="Ladd B."/>
            <person name="Jarett J.K."/>
            <person name="Geller-Mcgrath D.E."/>
            <person name="Sieber C.M.K."/>
            <person name="Emerson J.B."/>
            <person name="Anantharaman K."/>
            <person name="Thomas B.C."/>
            <person name="Malmstrom R."/>
            <person name="Stieglmeier M."/>
            <person name="Klingl A."/>
            <person name="Woyke T."/>
            <person name="Ryan C.M."/>
            <person name="Banfield J.F."/>
        </authorList>
    </citation>
    <scope>NUCLEOTIDE SEQUENCE [LARGE SCALE GENOMIC DNA]</scope>
</reference>
<dbReference type="InterPro" id="IPR004154">
    <property type="entry name" value="Anticodon-bd"/>
</dbReference>
<sequence length="438" mass="50303">MEKKQKDVLLQTPKGMRDILPEEYPFYQSFFKKAEEIATYYGFQPIQAPHLEKIDLFTAAIGETTDIVEKQMYIFKTRGGDHLVLRPEGTAQVMRAYLKHGMHTRPQPVMLYYKGSFFRHESPQFGRSREFQSFGLEILGEANSIADATVIRVATAILEDMGLKNFIVHINSIGDKECKNTYRKELSNYYRRKVNHLCKDCKRRLKENPFRLLDCKEDSCKKLKEEAPQMINYLCSECKTHLKEVLEILDALNIPYILDHYLVRGLDYYTRTVFEIFLDEKDESPEKPSQLKNLALCGGGRYDDLSKILSNKDVPAVGMSMGAERVIMALHEKKLLRQRYKNPKIFFIQIGAAAKRKSLILTEMFRKANMPIAQSVTKDSLKSQLKIAARLGAPIILMLGQKEAIEDTIIVRDANLGGQDIVPFSKAIEFVKKKIAKK</sequence>
<dbReference type="Proteomes" id="UP000228561">
    <property type="component" value="Unassembled WGS sequence"/>
</dbReference>
<dbReference type="CDD" id="cd00773">
    <property type="entry name" value="HisRS-like_core"/>
    <property type="match status" value="1"/>
</dbReference>
<keyword evidence="5 8" id="KW-0436">Ligase</keyword>
<evidence type="ECO:0000256" key="3">
    <source>
        <dbReference type="ARBA" id="ARBA00023146"/>
    </source>
</evidence>
<feature type="domain" description="Aminoacyl-transfer RNA synthetases class-II family profile" evidence="7">
    <location>
        <begin position="26"/>
        <end position="343"/>
    </location>
</feature>
<dbReference type="Pfam" id="PF13393">
    <property type="entry name" value="tRNA-synt_His"/>
    <property type="match status" value="1"/>
</dbReference>
<dbReference type="GO" id="GO:0005737">
    <property type="term" value="C:cytoplasm"/>
    <property type="evidence" value="ECO:0007669"/>
    <property type="project" value="UniProtKB-SubCell"/>
</dbReference>
<evidence type="ECO:0000313" key="9">
    <source>
        <dbReference type="Proteomes" id="UP000228561"/>
    </source>
</evidence>
<evidence type="ECO:0000256" key="6">
    <source>
        <dbReference type="PIRSR" id="PIRSR001549-1"/>
    </source>
</evidence>
<feature type="binding site" evidence="6">
    <location>
        <position position="119"/>
    </location>
    <ligand>
        <name>L-histidine</name>
        <dbReference type="ChEBI" id="CHEBI:57595"/>
    </ligand>
</feature>
<dbReference type="GO" id="GO:0004821">
    <property type="term" value="F:histidine-tRNA ligase activity"/>
    <property type="evidence" value="ECO:0007669"/>
    <property type="project" value="UniProtKB-UniRule"/>
</dbReference>
<dbReference type="InterPro" id="IPR041715">
    <property type="entry name" value="HisRS-like_core"/>
</dbReference>
<proteinExistence type="inferred from homology"/>
<comment type="subunit">
    <text evidence="5">Homodimer.</text>
</comment>
<dbReference type="Gene3D" id="3.30.930.10">
    <property type="entry name" value="Bira Bifunctional Protein, Domain 2"/>
    <property type="match status" value="1"/>
</dbReference>
<dbReference type="InterPro" id="IPR036621">
    <property type="entry name" value="Anticodon-bd_dom_sf"/>
</dbReference>
<dbReference type="HAMAP" id="MF_00127">
    <property type="entry name" value="His_tRNA_synth"/>
    <property type="match status" value="1"/>
</dbReference>
<dbReference type="InterPro" id="IPR045864">
    <property type="entry name" value="aa-tRNA-synth_II/BPL/LPL"/>
</dbReference>
<dbReference type="PIRSF" id="PIRSF001549">
    <property type="entry name" value="His-tRNA_synth"/>
    <property type="match status" value="1"/>
</dbReference>
<keyword evidence="5" id="KW-0963">Cytoplasm</keyword>
<dbReference type="NCBIfam" id="TIGR00442">
    <property type="entry name" value="hisS"/>
    <property type="match status" value="1"/>
</dbReference>
<evidence type="ECO:0000259" key="7">
    <source>
        <dbReference type="PROSITE" id="PS50862"/>
    </source>
</evidence>
<dbReference type="Gene3D" id="3.40.50.800">
    <property type="entry name" value="Anticodon-binding domain"/>
    <property type="match status" value="1"/>
</dbReference>
<dbReference type="PROSITE" id="PS50862">
    <property type="entry name" value="AA_TRNA_LIGASE_II"/>
    <property type="match status" value="1"/>
</dbReference>
<evidence type="ECO:0000256" key="2">
    <source>
        <dbReference type="ARBA" id="ARBA00022741"/>
    </source>
</evidence>
<comment type="subcellular location">
    <subcellularLocation>
        <location evidence="5">Cytoplasm</location>
    </subcellularLocation>
</comment>
<dbReference type="InterPro" id="IPR006195">
    <property type="entry name" value="aa-tRNA-synth_II"/>
</dbReference>
<keyword evidence="5" id="KW-0067">ATP-binding</keyword>
<dbReference type="PANTHER" id="PTHR43707">
    <property type="entry name" value="HISTIDYL-TRNA SYNTHETASE"/>
    <property type="match status" value="1"/>
</dbReference>
<evidence type="ECO:0000256" key="5">
    <source>
        <dbReference type="HAMAP-Rule" id="MF_00127"/>
    </source>
</evidence>
<dbReference type="PANTHER" id="PTHR43707:SF1">
    <property type="entry name" value="HISTIDINE--TRNA LIGASE, MITOCHONDRIAL-RELATED"/>
    <property type="match status" value="1"/>
</dbReference>
<dbReference type="Pfam" id="PF03129">
    <property type="entry name" value="HGTP_anticodon"/>
    <property type="match status" value="1"/>
</dbReference>
<dbReference type="SUPFAM" id="SSF55681">
    <property type="entry name" value="Class II aaRS and biotin synthetases"/>
    <property type="match status" value="1"/>
</dbReference>
<dbReference type="InterPro" id="IPR004516">
    <property type="entry name" value="HisRS/HisZ"/>
</dbReference>
<accession>A0A2M7B8F6</accession>
<feature type="binding site" evidence="6">
    <location>
        <begin position="268"/>
        <end position="269"/>
    </location>
    <ligand>
        <name>L-histidine</name>
        <dbReference type="ChEBI" id="CHEBI:57595"/>
    </ligand>
</feature>